<accession>A0AAU8TEF2</accession>
<dbReference type="EMBL" id="CP011117">
    <property type="protein sequence ID" value="AKA80839.1"/>
    <property type="molecule type" value="Genomic_DNA"/>
</dbReference>
<evidence type="ECO:0000313" key="3">
    <source>
        <dbReference type="Proteomes" id="UP000033099"/>
    </source>
</evidence>
<dbReference type="EMBL" id="CP011117">
    <property type="protein sequence ID" value="AKA80851.1"/>
    <property type="molecule type" value="Genomic_DNA"/>
</dbReference>
<dbReference type="Proteomes" id="UP000033099">
    <property type="component" value="Chromosome"/>
</dbReference>
<organism evidence="2 3">
    <name type="scientific">Pseudomonas synxantha</name>
    <dbReference type="NCBI Taxonomy" id="47883"/>
    <lineage>
        <taxon>Bacteria</taxon>
        <taxon>Pseudomonadati</taxon>
        <taxon>Pseudomonadota</taxon>
        <taxon>Gammaproteobacteria</taxon>
        <taxon>Pseudomonadales</taxon>
        <taxon>Pseudomonadaceae</taxon>
        <taxon>Pseudomonas</taxon>
    </lineage>
</organism>
<reference evidence="2 3" key="1">
    <citation type="journal article" date="2015" name="Genome Announc.">
        <title>Complete Genome Sequence of Biocontrol Strain Pseudomonas fluorescens LBUM223.</title>
        <authorList>
            <person name="Roquigny R."/>
            <person name="Arseneault T."/>
            <person name="Gadkar V.J."/>
            <person name="Novinscak A."/>
            <person name="Joly D.L."/>
            <person name="Filion M."/>
        </authorList>
    </citation>
    <scope>NUCLEOTIDE SEQUENCE [LARGE SCALE GENOMIC DNA]</scope>
    <source>
        <strain evidence="2 3">LBUM223</strain>
    </source>
</reference>
<evidence type="ECO:0000313" key="2">
    <source>
        <dbReference type="EMBL" id="AKA80851.1"/>
    </source>
</evidence>
<name>A0AAU8TEF2_9PSED</name>
<reference evidence="2" key="2">
    <citation type="submission" date="2018-04" db="EMBL/GenBank/DDBJ databases">
        <authorList>
            <person name="Roquigny R."/>
            <person name="Arseneault T."/>
            <person name="Joly D."/>
            <person name="Gadkar V.J."/>
            <person name="Novinscak A."/>
            <person name="Filion M."/>
        </authorList>
    </citation>
    <scope>NUCLEOTIDE SEQUENCE</scope>
    <source>
        <strain evidence="2">LBUM223</strain>
    </source>
</reference>
<evidence type="ECO:0000313" key="1">
    <source>
        <dbReference type="EMBL" id="AKA80839.1"/>
    </source>
</evidence>
<gene>
    <name evidence="1" type="ORF">VO64_0293</name>
    <name evidence="2" type="ORF">VO64_0305</name>
</gene>
<sequence>MSLNKPKPLWFNALLFSGLDGYKSLMDLLSKNRINERTPYLLLFS</sequence>
<dbReference type="KEGG" id="pfb:VO64_0293"/>
<proteinExistence type="predicted"/>
<dbReference type="KEGG" id="pfb:VO64_0305"/>
<evidence type="ECO:0008006" key="4">
    <source>
        <dbReference type="Google" id="ProtNLM"/>
    </source>
</evidence>
<dbReference type="AlphaFoldDB" id="A0AAU8TEF2"/>
<protein>
    <recommendedName>
        <fullName evidence="4">Mobile element protein</fullName>
    </recommendedName>
</protein>